<organism evidence="13 14">
    <name type="scientific">Oryza meyeriana var. granulata</name>
    <dbReference type="NCBI Taxonomy" id="110450"/>
    <lineage>
        <taxon>Eukaryota</taxon>
        <taxon>Viridiplantae</taxon>
        <taxon>Streptophyta</taxon>
        <taxon>Embryophyta</taxon>
        <taxon>Tracheophyta</taxon>
        <taxon>Spermatophyta</taxon>
        <taxon>Magnoliopsida</taxon>
        <taxon>Liliopsida</taxon>
        <taxon>Poales</taxon>
        <taxon>Poaceae</taxon>
        <taxon>BOP clade</taxon>
        <taxon>Oryzoideae</taxon>
        <taxon>Oryzeae</taxon>
        <taxon>Oryzinae</taxon>
        <taxon>Oryza</taxon>
        <taxon>Oryza meyeriana</taxon>
    </lineage>
</organism>
<gene>
    <name evidence="13" type="ORF">E2562_034515</name>
</gene>
<feature type="chain" id="PRO_5026009317" description="Phytocyanin domain-containing protein" evidence="11">
    <location>
        <begin position="28"/>
        <end position="213"/>
    </location>
</feature>
<comment type="subcellular location">
    <subcellularLocation>
        <location evidence="9">Endomembrane system</location>
        <topology evidence="9">Lipid-anchor</topology>
    </subcellularLocation>
    <subcellularLocation>
        <location evidence="1">Membrane</location>
        <topology evidence="1">Lipid-anchor</topology>
        <topology evidence="1">GPI-anchor</topology>
    </subcellularLocation>
</comment>
<evidence type="ECO:0000256" key="11">
    <source>
        <dbReference type="SAM" id="SignalP"/>
    </source>
</evidence>
<protein>
    <recommendedName>
        <fullName evidence="12">Phytocyanin domain-containing protein</fullName>
    </recommendedName>
</protein>
<accession>A0A6G1CWG3</accession>
<dbReference type="GO" id="GO:0098552">
    <property type="term" value="C:side of membrane"/>
    <property type="evidence" value="ECO:0007669"/>
    <property type="project" value="UniProtKB-KW"/>
</dbReference>
<proteinExistence type="inferred from homology"/>
<evidence type="ECO:0000256" key="7">
    <source>
        <dbReference type="ARBA" id="ARBA00023288"/>
    </source>
</evidence>
<keyword evidence="5" id="KW-1015">Disulfide bond</keyword>
<dbReference type="EMBL" id="SPHZ02000008">
    <property type="protein sequence ID" value="KAF0904442.1"/>
    <property type="molecule type" value="Genomic_DNA"/>
</dbReference>
<evidence type="ECO:0000256" key="1">
    <source>
        <dbReference type="ARBA" id="ARBA00004589"/>
    </source>
</evidence>
<feature type="region of interest" description="Disordered" evidence="10">
    <location>
        <begin position="137"/>
        <end position="190"/>
    </location>
</feature>
<keyword evidence="7" id="KW-0449">Lipoprotein</keyword>
<dbReference type="PANTHER" id="PTHR33021:SF170">
    <property type="entry name" value="OS06G0286228 PROTEIN"/>
    <property type="match status" value="1"/>
</dbReference>
<evidence type="ECO:0000256" key="2">
    <source>
        <dbReference type="ARBA" id="ARBA00022622"/>
    </source>
</evidence>
<evidence type="ECO:0000256" key="5">
    <source>
        <dbReference type="ARBA" id="ARBA00023157"/>
    </source>
</evidence>
<feature type="compositionally biased region" description="Low complexity" evidence="10">
    <location>
        <begin position="163"/>
        <end position="178"/>
    </location>
</feature>
<dbReference type="PANTHER" id="PTHR33021">
    <property type="entry name" value="BLUE COPPER PROTEIN"/>
    <property type="match status" value="1"/>
</dbReference>
<evidence type="ECO:0000313" key="13">
    <source>
        <dbReference type="EMBL" id="KAF0904442.1"/>
    </source>
</evidence>
<evidence type="ECO:0000256" key="6">
    <source>
        <dbReference type="ARBA" id="ARBA00023180"/>
    </source>
</evidence>
<keyword evidence="4" id="KW-0472">Membrane</keyword>
<evidence type="ECO:0000256" key="9">
    <source>
        <dbReference type="ARBA" id="ARBA00037868"/>
    </source>
</evidence>
<dbReference type="GO" id="GO:0005886">
    <property type="term" value="C:plasma membrane"/>
    <property type="evidence" value="ECO:0007669"/>
    <property type="project" value="TreeGrafter"/>
</dbReference>
<evidence type="ECO:0000256" key="3">
    <source>
        <dbReference type="ARBA" id="ARBA00022729"/>
    </source>
</evidence>
<dbReference type="Proteomes" id="UP000479710">
    <property type="component" value="Unassembled WGS sequence"/>
</dbReference>
<dbReference type="AlphaFoldDB" id="A0A6G1CWG3"/>
<dbReference type="GO" id="GO:0012505">
    <property type="term" value="C:endomembrane system"/>
    <property type="evidence" value="ECO:0007669"/>
    <property type="project" value="UniProtKB-SubCell"/>
</dbReference>
<dbReference type="GO" id="GO:0009055">
    <property type="term" value="F:electron transfer activity"/>
    <property type="evidence" value="ECO:0007669"/>
    <property type="project" value="InterPro"/>
</dbReference>
<dbReference type="SUPFAM" id="SSF49503">
    <property type="entry name" value="Cupredoxins"/>
    <property type="match status" value="1"/>
</dbReference>
<evidence type="ECO:0000259" key="12">
    <source>
        <dbReference type="PROSITE" id="PS51485"/>
    </source>
</evidence>
<dbReference type="InterPro" id="IPR008972">
    <property type="entry name" value="Cupredoxin"/>
</dbReference>
<dbReference type="Gene3D" id="2.60.40.420">
    <property type="entry name" value="Cupredoxins - blue copper proteins"/>
    <property type="match status" value="1"/>
</dbReference>
<dbReference type="FunFam" id="2.60.40.420:FF:000010">
    <property type="entry name" value="Early nodulin-like protein 1"/>
    <property type="match status" value="1"/>
</dbReference>
<sequence length="213" mass="21728">MAGAALLFPAAVASAFVLLVVAGGASASPGHVFVVGGGPRGWTQPMPSDETYNHWAARNRFYVGDFLDFKCARNDSLLVVSRDDYKLCNANMPEQRFDGGGDVRFRLNRNGAFYFISGTPGHCDAGQRMTVRVMAEHGDKGGGVGGDAPAGAPSPGDDEDDSGGSFRTPGSGSSAGSAPTPPHGKTSAAAVSPARGGAYHVAVVAAAVLLVFA</sequence>
<reference evidence="13 14" key="1">
    <citation type="submission" date="2019-11" db="EMBL/GenBank/DDBJ databases">
        <title>Whole genome sequence of Oryza granulata.</title>
        <authorList>
            <person name="Li W."/>
        </authorList>
    </citation>
    <scope>NUCLEOTIDE SEQUENCE [LARGE SCALE GENOMIC DNA]</scope>
    <source>
        <strain evidence="14">cv. Menghai</strain>
        <tissue evidence="13">Leaf</tissue>
    </source>
</reference>
<dbReference type="PROSITE" id="PS51485">
    <property type="entry name" value="PHYTOCYANIN"/>
    <property type="match status" value="1"/>
</dbReference>
<comment type="similarity">
    <text evidence="8">Belongs to the early nodulin-like (ENODL) family.</text>
</comment>
<dbReference type="OrthoDB" id="959565at2759"/>
<evidence type="ECO:0000256" key="8">
    <source>
        <dbReference type="ARBA" id="ARBA00035011"/>
    </source>
</evidence>
<keyword evidence="2" id="KW-0336">GPI-anchor</keyword>
<feature type="domain" description="Phytocyanin" evidence="12">
    <location>
        <begin position="31"/>
        <end position="135"/>
    </location>
</feature>
<dbReference type="Pfam" id="PF02298">
    <property type="entry name" value="Cu_bind_like"/>
    <property type="match status" value="1"/>
</dbReference>
<evidence type="ECO:0000313" key="14">
    <source>
        <dbReference type="Proteomes" id="UP000479710"/>
    </source>
</evidence>
<feature type="signal peptide" evidence="11">
    <location>
        <begin position="1"/>
        <end position="27"/>
    </location>
</feature>
<evidence type="ECO:0000256" key="10">
    <source>
        <dbReference type="SAM" id="MobiDB-lite"/>
    </source>
</evidence>
<name>A0A6G1CWG3_9ORYZ</name>
<dbReference type="InterPro" id="IPR039391">
    <property type="entry name" value="Phytocyanin-like"/>
</dbReference>
<keyword evidence="14" id="KW-1185">Reference proteome</keyword>
<evidence type="ECO:0000256" key="4">
    <source>
        <dbReference type="ARBA" id="ARBA00023136"/>
    </source>
</evidence>
<keyword evidence="6" id="KW-0325">Glycoprotein</keyword>
<comment type="caution">
    <text evidence="13">The sequence shown here is derived from an EMBL/GenBank/DDBJ whole genome shotgun (WGS) entry which is preliminary data.</text>
</comment>
<dbReference type="InterPro" id="IPR003245">
    <property type="entry name" value="Phytocyanin_dom"/>
</dbReference>
<keyword evidence="3 11" id="KW-0732">Signal</keyword>